<feature type="domain" description="SCP" evidence="7">
    <location>
        <begin position="474"/>
        <end position="603"/>
    </location>
</feature>
<dbReference type="InterPro" id="IPR001283">
    <property type="entry name" value="CRISP-related"/>
</dbReference>
<organism evidence="8 9">
    <name type="scientific">Solanum commersonii</name>
    <name type="common">Commerson's wild potato</name>
    <name type="synonym">Commerson's nightshade</name>
    <dbReference type="NCBI Taxonomy" id="4109"/>
    <lineage>
        <taxon>Eukaryota</taxon>
        <taxon>Viridiplantae</taxon>
        <taxon>Streptophyta</taxon>
        <taxon>Embryophyta</taxon>
        <taxon>Tracheophyta</taxon>
        <taxon>Spermatophyta</taxon>
        <taxon>Magnoliopsida</taxon>
        <taxon>eudicotyledons</taxon>
        <taxon>Gunneridae</taxon>
        <taxon>Pentapetalae</taxon>
        <taxon>asterids</taxon>
        <taxon>lamiids</taxon>
        <taxon>Solanales</taxon>
        <taxon>Solanaceae</taxon>
        <taxon>Solanoideae</taxon>
        <taxon>Solaneae</taxon>
        <taxon>Solanum</taxon>
    </lineage>
</organism>
<dbReference type="Proteomes" id="UP000824120">
    <property type="component" value="Chromosome 9"/>
</dbReference>
<feature type="chain" id="PRO_5039889916" description="SCP domain-containing protein" evidence="6">
    <location>
        <begin position="25"/>
        <end position="783"/>
    </location>
</feature>
<feature type="domain" description="SCP" evidence="7">
    <location>
        <begin position="651"/>
        <end position="779"/>
    </location>
</feature>
<feature type="signal peptide" evidence="6">
    <location>
        <begin position="1"/>
        <end position="24"/>
    </location>
</feature>
<dbReference type="AlphaFoldDB" id="A0A9J5XBD4"/>
<keyword evidence="4" id="KW-1015">Disulfide bond</keyword>
<dbReference type="CDD" id="cd05381">
    <property type="entry name" value="CAP_PR-1"/>
    <property type="match status" value="4"/>
</dbReference>
<protein>
    <recommendedName>
        <fullName evidence="7">SCP domain-containing protein</fullName>
    </recommendedName>
</protein>
<evidence type="ECO:0000256" key="4">
    <source>
        <dbReference type="ARBA" id="ARBA00023157"/>
    </source>
</evidence>
<comment type="similarity">
    <text evidence="1">Belongs to the CRISP family.</text>
</comment>
<proteinExistence type="inferred from homology"/>
<evidence type="ECO:0000256" key="3">
    <source>
        <dbReference type="ARBA" id="ARBA00022821"/>
    </source>
</evidence>
<accession>A0A9J5XBD4</accession>
<dbReference type="InterPro" id="IPR014044">
    <property type="entry name" value="CAP_dom"/>
</dbReference>
<dbReference type="SUPFAM" id="SSF55797">
    <property type="entry name" value="PR-1-like"/>
    <property type="match status" value="5"/>
</dbReference>
<dbReference type="PANTHER" id="PTHR10334">
    <property type="entry name" value="CYSTEINE-RICH SECRETORY PROTEIN-RELATED"/>
    <property type="match status" value="1"/>
</dbReference>
<name>A0A9J5XBD4_SOLCO</name>
<evidence type="ECO:0000256" key="6">
    <source>
        <dbReference type="SAM" id="SignalP"/>
    </source>
</evidence>
<keyword evidence="3" id="KW-0611">Plant defense</keyword>
<dbReference type="Pfam" id="PF00188">
    <property type="entry name" value="CAP"/>
    <property type="match status" value="4"/>
</dbReference>
<evidence type="ECO:0000313" key="9">
    <source>
        <dbReference type="Proteomes" id="UP000824120"/>
    </source>
</evidence>
<dbReference type="EMBL" id="JACXVP010000009">
    <property type="protein sequence ID" value="KAG5584516.1"/>
    <property type="molecule type" value="Genomic_DNA"/>
</dbReference>
<evidence type="ECO:0000259" key="7">
    <source>
        <dbReference type="SMART" id="SM00198"/>
    </source>
</evidence>
<evidence type="ECO:0000256" key="2">
    <source>
        <dbReference type="ARBA" id="ARBA00022729"/>
    </source>
</evidence>
<dbReference type="PROSITE" id="PS01010">
    <property type="entry name" value="CRISP_2"/>
    <property type="match status" value="4"/>
</dbReference>
<evidence type="ECO:0000313" key="8">
    <source>
        <dbReference type="EMBL" id="KAG5584516.1"/>
    </source>
</evidence>
<feature type="domain" description="SCP" evidence="7">
    <location>
        <begin position="26"/>
        <end position="155"/>
    </location>
</feature>
<comment type="caution">
    <text evidence="8">The sequence shown here is derived from an EMBL/GenBank/DDBJ whole genome shotgun (WGS) entry which is preliminary data.</text>
</comment>
<evidence type="ECO:0000256" key="5">
    <source>
        <dbReference type="ARBA" id="ARBA00023265"/>
    </source>
</evidence>
<keyword evidence="2 6" id="KW-0732">Signal</keyword>
<dbReference type="InterPro" id="IPR018244">
    <property type="entry name" value="Allrgn_V5/Tpx1_CS"/>
</dbReference>
<evidence type="ECO:0000256" key="1">
    <source>
        <dbReference type="ARBA" id="ARBA00009923"/>
    </source>
</evidence>
<feature type="domain" description="SCP" evidence="7">
    <location>
        <begin position="166"/>
        <end position="247"/>
    </location>
</feature>
<dbReference type="GO" id="GO:0005576">
    <property type="term" value="C:extracellular region"/>
    <property type="evidence" value="ECO:0007669"/>
    <property type="project" value="InterPro"/>
</dbReference>
<feature type="domain" description="SCP" evidence="7">
    <location>
        <begin position="256"/>
        <end position="383"/>
    </location>
</feature>
<dbReference type="FunFam" id="3.40.33.10:FF:000004">
    <property type="entry name" value="CAP, cysteine-rich secretory protein, antigen 5"/>
    <property type="match status" value="2"/>
</dbReference>
<keyword evidence="9" id="KW-1185">Reference proteome</keyword>
<dbReference type="GO" id="GO:0098542">
    <property type="term" value="P:defense response to other organism"/>
    <property type="evidence" value="ECO:0007669"/>
    <property type="project" value="UniProtKB-ARBA"/>
</dbReference>
<dbReference type="OrthoDB" id="1606473at2759"/>
<dbReference type="Gene3D" id="3.40.33.10">
    <property type="entry name" value="CAP"/>
    <property type="match status" value="6"/>
</dbReference>
<keyword evidence="5" id="KW-0568">Pathogenesis-related protein</keyword>
<dbReference type="PRINTS" id="PR00837">
    <property type="entry name" value="V5TPXLIKE"/>
</dbReference>
<gene>
    <name evidence="8" type="ORF">H5410_044950</name>
</gene>
<dbReference type="FunFam" id="3.40.33.10:FF:000006">
    <property type="entry name" value="Putative pathogenesis-related protein 1"/>
    <property type="match status" value="2"/>
</dbReference>
<sequence length="783" mass="86847">MGLFENTLFLFCFMILAIFHSCDAQNSPQDYLAVHNNARAQVRVGPMSWDGALATKAQKYADSRRGDCNLIHSGSGENLAKGSGDFTGRRASELWVAEKPNYNYDTNKCASGKVCGHYTQVVWRTSDKLGCGRARCNNGWWFICCNYAPSGNIIGRPIFHSCDAQNSPQDYLAVHNNARAQVGVGPMSWDVGLASRAQYYANSRTRDCHLIHSVWRNSVRLDCGRARCNNGWWFISCNYDPVGNLVPYFTLVMPKIHPKTILRFTTMPVPKSGRPMSWDAGLASRAQNYANSRTGDCNLIHSCGENLAKGSGDFTGRAAVQLWVGEKPNYNYGTNQCASGQVCGHYTQVVWRNSVRLGCGRARCNNGWWFISCNYDPVGNYIFFTLWVGEKPNYNYGTNQCASVRTLYSSSLAQLSSTRLWSGSLQQWLVVHFLQLRSCRQLGQTTKMGLFNISLLLTSCLMVLAIFHSCDAQNSPQDYLAVHNDARAQVGVGPMSWDAGLASRAQNYANSRTGDCNLIHSGAGENLAKGSGDFTGRAAVQLWVGEKPNYNYGTNQCASGQVCGHYTQVVWRNSVRLGCGRARCNNGWWFISCNYDPVGNYKPNYNYGTNQCASVRTLYSSSLAQLSSTRLWSGSLQQWLVPYFTLVMPKIHPKTILRFTTMPVPKSGRPMSWDAGLASRAQNYANSRTGDCNLIHSGAGENLAKGSGDFTGRAAVQLWVGEKPNYNYGTNQCASGQVCGHYTQVVWRNSVRLGCGRARCNNGWWFISCNYDPVGNYVGQRPY</sequence>
<dbReference type="SMART" id="SM00198">
    <property type="entry name" value="SCP"/>
    <property type="match status" value="5"/>
</dbReference>
<reference evidence="8 9" key="1">
    <citation type="submission" date="2020-09" db="EMBL/GenBank/DDBJ databases">
        <title>De no assembly of potato wild relative species, Solanum commersonii.</title>
        <authorList>
            <person name="Cho K."/>
        </authorList>
    </citation>
    <scope>NUCLEOTIDE SEQUENCE [LARGE SCALE GENOMIC DNA]</scope>
    <source>
        <strain evidence="8">LZ3.2</strain>
        <tissue evidence="8">Leaf</tissue>
    </source>
</reference>
<dbReference type="InterPro" id="IPR035940">
    <property type="entry name" value="CAP_sf"/>
</dbReference>
<dbReference type="PROSITE" id="PS01009">
    <property type="entry name" value="CRISP_1"/>
    <property type="match status" value="4"/>
</dbReference>